<feature type="disulfide bond" evidence="4">
    <location>
        <begin position="74"/>
        <end position="83"/>
    </location>
</feature>
<dbReference type="AlphaFoldDB" id="A0A0G4IFG3"/>
<dbReference type="PhylomeDB" id="A0A0G4IFG3"/>
<keyword evidence="3 4" id="KW-1015">Disulfide bond</keyword>
<dbReference type="Pfam" id="PF00008">
    <property type="entry name" value="EGF"/>
    <property type="match status" value="2"/>
</dbReference>
<dbReference type="PROSITE" id="PS01186">
    <property type="entry name" value="EGF_2"/>
    <property type="match status" value="2"/>
</dbReference>
<evidence type="ECO:0000256" key="3">
    <source>
        <dbReference type="ARBA" id="ARBA00023157"/>
    </source>
</evidence>
<evidence type="ECO:0000256" key="4">
    <source>
        <dbReference type="PROSITE-ProRule" id="PRU00076"/>
    </source>
</evidence>
<dbReference type="InterPro" id="IPR051022">
    <property type="entry name" value="Notch_Cell-Fate_Det"/>
</dbReference>
<sequence length="322" mass="34474">MKFAAVVALGAVAANAAFDFDKIDFKFGDVFDSKDNGDYAVKTKDYDACGDTPCLNGGVCVDTGKGRYDFYCSCPFPWYGKKCELTVEVDRCAGDPCNNGGTCINVSGDPAGVGYVCECPWPFEGPTCDTEVVPPGPPECPEGILLPQSVNDIRNQEIRCLFFDQTFVSSASDALAECQAEDANAEIAAIDSVDIWHIAGNMILTERLRNGGDGPNGGNPRTAGLQFADYVSVGDGRQSGLAWCWDVNADSACDDDQYEWYMVAGGLWVGSEPNGDAIGNQVALQFDQQDNGYGFIDIGPNTSQQTLCQIPIPYTPYTAPVP</sequence>
<evidence type="ECO:0000313" key="6">
    <source>
        <dbReference type="EMBL" id="CEM55954.1"/>
    </source>
</evidence>
<accession>A0A0G4IFG3</accession>
<feature type="domain" description="EGF-like" evidence="5">
    <location>
        <begin position="88"/>
        <end position="129"/>
    </location>
</feature>
<evidence type="ECO:0000256" key="1">
    <source>
        <dbReference type="ARBA" id="ARBA00022536"/>
    </source>
</evidence>
<dbReference type="SMART" id="SM00181">
    <property type="entry name" value="EGF"/>
    <property type="match status" value="2"/>
</dbReference>
<proteinExistence type="predicted"/>
<dbReference type="InterPro" id="IPR000742">
    <property type="entry name" value="EGF"/>
</dbReference>
<dbReference type="PANTHER" id="PTHR24049">
    <property type="entry name" value="CRUMBS FAMILY MEMBER"/>
    <property type="match status" value="1"/>
</dbReference>
<keyword evidence="2" id="KW-0677">Repeat</keyword>
<feature type="domain" description="EGF-like" evidence="5">
    <location>
        <begin position="45"/>
        <end position="84"/>
    </location>
</feature>
<organism evidence="6">
    <name type="scientific">Chromera velia CCMP2878</name>
    <dbReference type="NCBI Taxonomy" id="1169474"/>
    <lineage>
        <taxon>Eukaryota</taxon>
        <taxon>Sar</taxon>
        <taxon>Alveolata</taxon>
        <taxon>Colpodellida</taxon>
        <taxon>Chromeraceae</taxon>
        <taxon>Chromera</taxon>
    </lineage>
</organism>
<dbReference type="PROSITE" id="PS00022">
    <property type="entry name" value="EGF_1"/>
    <property type="match status" value="2"/>
</dbReference>
<dbReference type="Gene3D" id="2.10.25.10">
    <property type="entry name" value="Laminin"/>
    <property type="match status" value="2"/>
</dbReference>
<dbReference type="CDD" id="cd00054">
    <property type="entry name" value="EGF_CA"/>
    <property type="match status" value="2"/>
</dbReference>
<evidence type="ECO:0000259" key="5">
    <source>
        <dbReference type="PROSITE" id="PS50026"/>
    </source>
</evidence>
<evidence type="ECO:0000256" key="2">
    <source>
        <dbReference type="ARBA" id="ARBA00022737"/>
    </source>
</evidence>
<keyword evidence="1 4" id="KW-0245">EGF-like domain</keyword>
<name>A0A0G4IFG3_9ALVE</name>
<gene>
    <name evidence="6" type="ORF">Cvel_13972</name>
</gene>
<dbReference type="SMART" id="SM00179">
    <property type="entry name" value="EGF_CA"/>
    <property type="match status" value="2"/>
</dbReference>
<dbReference type="GO" id="GO:0005509">
    <property type="term" value="F:calcium ion binding"/>
    <property type="evidence" value="ECO:0007669"/>
    <property type="project" value="InterPro"/>
</dbReference>
<dbReference type="PROSITE" id="PS50026">
    <property type="entry name" value="EGF_3"/>
    <property type="match status" value="2"/>
</dbReference>
<dbReference type="EMBL" id="CDMZ01005927">
    <property type="protein sequence ID" value="CEM55954.1"/>
    <property type="molecule type" value="Genomic_DNA"/>
</dbReference>
<dbReference type="InterPro" id="IPR001881">
    <property type="entry name" value="EGF-like_Ca-bd_dom"/>
</dbReference>
<comment type="caution">
    <text evidence="4">Lacks conserved residue(s) required for the propagation of feature annotation.</text>
</comment>
<dbReference type="VEuPathDB" id="CryptoDB:Cvel_13972"/>
<protein>
    <recommendedName>
        <fullName evidence="5">EGF-like domain-containing protein</fullName>
    </recommendedName>
</protein>
<reference evidence="6" key="1">
    <citation type="submission" date="2014-11" db="EMBL/GenBank/DDBJ databases">
        <authorList>
            <person name="Otto D Thomas"/>
            <person name="Naeem Raeece"/>
        </authorList>
    </citation>
    <scope>NUCLEOTIDE SEQUENCE</scope>
</reference>
<feature type="disulfide bond" evidence="4">
    <location>
        <begin position="119"/>
        <end position="128"/>
    </location>
</feature>
<dbReference type="SUPFAM" id="SSF57196">
    <property type="entry name" value="EGF/Laminin"/>
    <property type="match status" value="2"/>
</dbReference>